<evidence type="ECO:0000256" key="6">
    <source>
        <dbReference type="ARBA" id="ARBA00022777"/>
    </source>
</evidence>
<dbReference type="InterPro" id="IPR051234">
    <property type="entry name" value="TAO_STE20_kinase"/>
</dbReference>
<proteinExistence type="inferred from homology"/>
<evidence type="ECO:0000313" key="11">
    <source>
        <dbReference type="Proteomes" id="UP000261540"/>
    </source>
</evidence>
<comment type="catalytic activity">
    <reaction evidence="9">
        <text>L-seryl-[protein] + ATP = O-phospho-L-seryl-[protein] + ADP + H(+)</text>
        <dbReference type="Rhea" id="RHEA:17989"/>
        <dbReference type="Rhea" id="RHEA-COMP:9863"/>
        <dbReference type="Rhea" id="RHEA-COMP:11604"/>
        <dbReference type="ChEBI" id="CHEBI:15378"/>
        <dbReference type="ChEBI" id="CHEBI:29999"/>
        <dbReference type="ChEBI" id="CHEBI:30616"/>
        <dbReference type="ChEBI" id="CHEBI:83421"/>
        <dbReference type="ChEBI" id="CHEBI:456216"/>
        <dbReference type="EC" id="2.7.11.1"/>
    </reaction>
</comment>
<evidence type="ECO:0000256" key="8">
    <source>
        <dbReference type="ARBA" id="ARBA00047899"/>
    </source>
</evidence>
<dbReference type="STRING" id="1676925.ENSPKIP00000034902"/>
<dbReference type="GO" id="GO:0005524">
    <property type="term" value="F:ATP binding"/>
    <property type="evidence" value="ECO:0007669"/>
    <property type="project" value="UniProtKB-KW"/>
</dbReference>
<evidence type="ECO:0000256" key="1">
    <source>
        <dbReference type="ARBA" id="ARBA00008874"/>
    </source>
</evidence>
<sequence length="200" mass="24160">MLLRHHESTQELEFRQLALVQRTRADLIRTQHQSELTNQMEYNKRRERELRRKHAMEVRQQPKSLKSKELQIKKQFQDTCKIQTRQYKALRNHLLDNTPKSEHKAVLKRLKEEQTRKLAILAEQYDHSINEMLSTQALRLDEAQEAECQVLRMQLQQELELLNAYQSKIKMQTDAQHEREKDELEQRVSLRRALLEQKVQ</sequence>
<evidence type="ECO:0000256" key="5">
    <source>
        <dbReference type="ARBA" id="ARBA00022741"/>
    </source>
</evidence>
<dbReference type="Proteomes" id="UP000261540">
    <property type="component" value="Unplaced"/>
</dbReference>
<dbReference type="GO" id="GO:0005737">
    <property type="term" value="C:cytoplasm"/>
    <property type="evidence" value="ECO:0007669"/>
    <property type="project" value="TreeGrafter"/>
</dbReference>
<evidence type="ECO:0000256" key="3">
    <source>
        <dbReference type="ARBA" id="ARBA00022527"/>
    </source>
</evidence>
<comment type="catalytic activity">
    <reaction evidence="8">
        <text>L-threonyl-[protein] + ATP = O-phospho-L-threonyl-[protein] + ADP + H(+)</text>
        <dbReference type="Rhea" id="RHEA:46608"/>
        <dbReference type="Rhea" id="RHEA-COMP:11060"/>
        <dbReference type="Rhea" id="RHEA-COMP:11605"/>
        <dbReference type="ChEBI" id="CHEBI:15378"/>
        <dbReference type="ChEBI" id="CHEBI:30013"/>
        <dbReference type="ChEBI" id="CHEBI:30616"/>
        <dbReference type="ChEBI" id="CHEBI:61977"/>
        <dbReference type="ChEBI" id="CHEBI:456216"/>
        <dbReference type="EC" id="2.7.11.1"/>
    </reaction>
</comment>
<dbReference type="EC" id="2.7.11.1" evidence="2"/>
<evidence type="ECO:0000313" key="10">
    <source>
        <dbReference type="Ensembl" id="ENSPKIP00000034902.1"/>
    </source>
</evidence>
<dbReference type="PANTHER" id="PTHR47167">
    <property type="entry name" value="SERINE/THREONINE-PROTEIN KINASE TAO1-LIKE PROTEIN"/>
    <property type="match status" value="1"/>
</dbReference>
<keyword evidence="4" id="KW-0808">Transferase</keyword>
<keyword evidence="11" id="KW-1185">Reference proteome</keyword>
<evidence type="ECO:0000256" key="7">
    <source>
        <dbReference type="ARBA" id="ARBA00022840"/>
    </source>
</evidence>
<keyword evidence="6" id="KW-0418">Kinase</keyword>
<keyword evidence="7" id="KW-0067">ATP-binding</keyword>
<evidence type="ECO:0000256" key="4">
    <source>
        <dbReference type="ARBA" id="ARBA00022679"/>
    </source>
</evidence>
<evidence type="ECO:0000256" key="2">
    <source>
        <dbReference type="ARBA" id="ARBA00012513"/>
    </source>
</evidence>
<dbReference type="GeneTree" id="ENSGT00940000155796"/>
<protein>
    <recommendedName>
        <fullName evidence="2">non-specific serine/threonine protein kinase</fullName>
        <ecNumber evidence="2">2.7.11.1</ecNumber>
    </recommendedName>
</protein>
<reference evidence="10" key="1">
    <citation type="submission" date="2025-08" db="UniProtKB">
        <authorList>
            <consortium name="Ensembl"/>
        </authorList>
    </citation>
    <scope>IDENTIFICATION</scope>
</reference>
<comment type="similarity">
    <text evidence="1">Belongs to the protein kinase superfamily. STE Ser/Thr protein kinase family. STE20 subfamily.</text>
</comment>
<accession>A0A3B3SVX0</accession>
<keyword evidence="5" id="KW-0547">Nucleotide-binding</keyword>
<dbReference type="PANTHER" id="PTHR47167:SF6">
    <property type="entry name" value="SERINE_THREONINE-PROTEIN KINASE TAO2"/>
    <property type="match status" value="1"/>
</dbReference>
<keyword evidence="3" id="KW-0723">Serine/threonine-protein kinase</keyword>
<reference evidence="10" key="2">
    <citation type="submission" date="2025-09" db="UniProtKB">
        <authorList>
            <consortium name="Ensembl"/>
        </authorList>
    </citation>
    <scope>IDENTIFICATION</scope>
</reference>
<dbReference type="Ensembl" id="ENSPKIT00000015827.1">
    <property type="protein sequence ID" value="ENSPKIP00000034902.1"/>
    <property type="gene ID" value="ENSPKIG00000014052.1"/>
</dbReference>
<evidence type="ECO:0000256" key="9">
    <source>
        <dbReference type="ARBA" id="ARBA00048679"/>
    </source>
</evidence>
<organism evidence="10 11">
    <name type="scientific">Paramormyrops kingsleyae</name>
    <dbReference type="NCBI Taxonomy" id="1676925"/>
    <lineage>
        <taxon>Eukaryota</taxon>
        <taxon>Metazoa</taxon>
        <taxon>Chordata</taxon>
        <taxon>Craniata</taxon>
        <taxon>Vertebrata</taxon>
        <taxon>Euteleostomi</taxon>
        <taxon>Actinopterygii</taxon>
        <taxon>Neopterygii</taxon>
        <taxon>Teleostei</taxon>
        <taxon>Osteoglossocephala</taxon>
        <taxon>Osteoglossomorpha</taxon>
        <taxon>Osteoglossiformes</taxon>
        <taxon>Mormyridae</taxon>
        <taxon>Paramormyrops</taxon>
    </lineage>
</organism>
<dbReference type="AlphaFoldDB" id="A0A3B3SVX0"/>
<name>A0A3B3SVX0_9TELE</name>
<dbReference type="GO" id="GO:0004674">
    <property type="term" value="F:protein serine/threonine kinase activity"/>
    <property type="evidence" value="ECO:0007669"/>
    <property type="project" value="UniProtKB-KW"/>
</dbReference>